<comment type="caution">
    <text evidence="2">The sequence shown here is derived from an EMBL/GenBank/DDBJ whole genome shotgun (WGS) entry which is preliminary data.</text>
</comment>
<evidence type="ECO:0000313" key="3">
    <source>
        <dbReference type="Proteomes" id="UP001201262"/>
    </source>
</evidence>
<protein>
    <submittedName>
        <fullName evidence="2">Uncharacterized protein</fullName>
    </submittedName>
</protein>
<sequence length="203" mass="23130">MCSLTWVSDEVKERDAFRRLRLYYLPPSRGHPAKMYPPYLPTNMGEWVVHRVTILEAKAVRMKKQIAARLSQRESLCKEKVQPVLQGKKLGDFRSTVLAQFTIWRPDEIENPSRAQAPWPDSTECSHEGGERAKSGFGAFPPLPRVPGNPTVNWKQRNTITPYDFDKVGQPMFVNDTPLDVDEHMEKLIGNSLCAELNAYGAF</sequence>
<organism evidence="2 3">
    <name type="scientific">Talaromyces proteolyticus</name>
    <dbReference type="NCBI Taxonomy" id="1131652"/>
    <lineage>
        <taxon>Eukaryota</taxon>
        <taxon>Fungi</taxon>
        <taxon>Dikarya</taxon>
        <taxon>Ascomycota</taxon>
        <taxon>Pezizomycotina</taxon>
        <taxon>Eurotiomycetes</taxon>
        <taxon>Eurotiomycetidae</taxon>
        <taxon>Eurotiales</taxon>
        <taxon>Trichocomaceae</taxon>
        <taxon>Talaromyces</taxon>
        <taxon>Talaromyces sect. Bacilispori</taxon>
    </lineage>
</organism>
<dbReference type="RefSeq" id="XP_046072388.1">
    <property type="nucleotide sequence ID" value="XM_046209661.1"/>
</dbReference>
<dbReference type="GeneID" id="70239948"/>
<evidence type="ECO:0000313" key="2">
    <source>
        <dbReference type="EMBL" id="KAH8697687.1"/>
    </source>
</evidence>
<feature type="region of interest" description="Disordered" evidence="1">
    <location>
        <begin position="136"/>
        <end position="155"/>
    </location>
</feature>
<feature type="region of interest" description="Disordered" evidence="1">
    <location>
        <begin position="112"/>
        <end position="131"/>
    </location>
</feature>
<accession>A0AAD4KPV3</accession>
<keyword evidence="3" id="KW-1185">Reference proteome</keyword>
<name>A0AAD4KPV3_9EURO</name>
<proteinExistence type="predicted"/>
<dbReference type="AlphaFoldDB" id="A0AAD4KPV3"/>
<dbReference type="EMBL" id="JAJTJA010000006">
    <property type="protein sequence ID" value="KAH8697687.1"/>
    <property type="molecule type" value="Genomic_DNA"/>
</dbReference>
<gene>
    <name evidence="2" type="ORF">BGW36DRAFT_172549</name>
</gene>
<evidence type="ECO:0000256" key="1">
    <source>
        <dbReference type="SAM" id="MobiDB-lite"/>
    </source>
</evidence>
<dbReference type="Proteomes" id="UP001201262">
    <property type="component" value="Unassembled WGS sequence"/>
</dbReference>
<reference evidence="2" key="1">
    <citation type="submission" date="2021-12" db="EMBL/GenBank/DDBJ databases">
        <title>Convergent genome expansion in fungi linked to evolution of root-endophyte symbiosis.</title>
        <authorList>
            <consortium name="DOE Joint Genome Institute"/>
            <person name="Ke Y.-H."/>
            <person name="Bonito G."/>
            <person name="Liao H.-L."/>
            <person name="Looney B."/>
            <person name="Rojas-Flechas A."/>
            <person name="Nash J."/>
            <person name="Hameed K."/>
            <person name="Schadt C."/>
            <person name="Martin F."/>
            <person name="Crous P.W."/>
            <person name="Miettinen O."/>
            <person name="Magnuson J.K."/>
            <person name="Labbe J."/>
            <person name="Jacobson D."/>
            <person name="Doktycz M.J."/>
            <person name="Veneault-Fourrey C."/>
            <person name="Kuo A."/>
            <person name="Mondo S."/>
            <person name="Calhoun S."/>
            <person name="Riley R."/>
            <person name="Ohm R."/>
            <person name="LaButti K."/>
            <person name="Andreopoulos B."/>
            <person name="Pangilinan J."/>
            <person name="Nolan M."/>
            <person name="Tritt A."/>
            <person name="Clum A."/>
            <person name="Lipzen A."/>
            <person name="Daum C."/>
            <person name="Barry K."/>
            <person name="Grigoriev I.V."/>
            <person name="Vilgalys R."/>
        </authorList>
    </citation>
    <scope>NUCLEOTIDE SEQUENCE</scope>
    <source>
        <strain evidence="2">PMI_201</strain>
    </source>
</reference>